<protein>
    <recommendedName>
        <fullName evidence="3">Toprim domain-containing protein</fullName>
    </recommendedName>
</protein>
<proteinExistence type="predicted"/>
<dbReference type="AlphaFoldDB" id="A0A1A9EWJ4"/>
<reference evidence="2" key="1">
    <citation type="submission" date="2016-05" db="EMBL/GenBank/DDBJ databases">
        <authorList>
            <person name="Baek K."/>
            <person name="Yang S.-J."/>
        </authorList>
    </citation>
    <scope>NUCLEOTIDE SEQUENCE [LARGE SCALE GENOMIC DNA]</scope>
    <source>
        <strain evidence="2">ST58-10</strain>
    </source>
</reference>
<evidence type="ECO:0000313" key="2">
    <source>
        <dbReference type="Proteomes" id="UP000078070"/>
    </source>
</evidence>
<organism evidence="1 2">
    <name type="scientific">Marinobacterium aestuarii</name>
    <dbReference type="NCBI Taxonomy" id="1821621"/>
    <lineage>
        <taxon>Bacteria</taxon>
        <taxon>Pseudomonadati</taxon>
        <taxon>Pseudomonadota</taxon>
        <taxon>Gammaproteobacteria</taxon>
        <taxon>Oceanospirillales</taxon>
        <taxon>Oceanospirillaceae</taxon>
        <taxon>Marinobacterium</taxon>
    </lineage>
</organism>
<name>A0A1A9EWJ4_9GAMM</name>
<evidence type="ECO:0000313" key="1">
    <source>
        <dbReference type="EMBL" id="ANG62227.1"/>
    </source>
</evidence>
<sequence length="348" mass="38639">MHSVARDLGPPLAILHRACDHICTLAAEVGIDGSRLLQCLPAPGQMAKGNSVPVIEPRYRGTCSALLYINRTSTGRLWPFLRLHTFKDGGQERTFNGLRWQCTNANSQTPMSRVALRATRDPALENARRLQRHGHFERQYCAAPHLGPDHPWLAQRLTGLADTALLSRLPVRCPQPGQLLIPFGNPHQGYTGFHQITFSPHGDRKRHFVREAGLMSGSFIRIQPKPEATARIPVLICEGLATGLTLALVWPGEVRVALSAHNLAAVRRNTPGPVIFCHDNDIWKPRVGNVGKHCAQSARQPGDRLCYPTFSRETLARARPTDFNDLLRLEGFSALHSTLERLWLDGTT</sequence>
<gene>
    <name evidence="1" type="ORF">A8C75_06790</name>
</gene>
<dbReference type="Proteomes" id="UP000078070">
    <property type="component" value="Chromosome"/>
</dbReference>
<keyword evidence="2" id="KW-1185">Reference proteome</keyword>
<dbReference type="OrthoDB" id="9763644at2"/>
<accession>A0A1A9EWJ4</accession>
<dbReference type="EMBL" id="CP015839">
    <property type="protein sequence ID" value="ANG62227.1"/>
    <property type="molecule type" value="Genomic_DNA"/>
</dbReference>
<evidence type="ECO:0008006" key="3">
    <source>
        <dbReference type="Google" id="ProtNLM"/>
    </source>
</evidence>
<reference evidence="1 2" key="2">
    <citation type="journal article" date="2018" name="Int. J. Syst. Evol. Microbiol.">
        <title>Marinobacterium aestuarii sp. nov., a benzene-degrading marine bacterium isolated from estuary sediment.</title>
        <authorList>
            <person name="Bae S.S."/>
            <person name="Jung J."/>
            <person name="Chung D."/>
            <person name="Baek K."/>
        </authorList>
    </citation>
    <scope>NUCLEOTIDE SEQUENCE [LARGE SCALE GENOMIC DNA]</scope>
    <source>
        <strain evidence="1 2">ST58-10</strain>
    </source>
</reference>
<dbReference type="KEGG" id="mars:A8C75_06790"/>
<dbReference type="RefSeq" id="WP_067379810.1">
    <property type="nucleotide sequence ID" value="NZ_CP015839.1"/>
</dbReference>
<dbReference type="STRING" id="1821621.A8C75_06790"/>